<dbReference type="SMART" id="SM00543">
    <property type="entry name" value="MIF4G"/>
    <property type="match status" value="3"/>
</dbReference>
<dbReference type="OrthoDB" id="27832at2759"/>
<dbReference type="GO" id="GO:0035145">
    <property type="term" value="C:exon-exon junction complex"/>
    <property type="evidence" value="ECO:0007669"/>
    <property type="project" value="TreeGrafter"/>
</dbReference>
<evidence type="ECO:0000256" key="3">
    <source>
        <dbReference type="SAM" id="MobiDB-lite"/>
    </source>
</evidence>
<comment type="subcellular location">
    <subcellularLocation>
        <location evidence="1">Cytoplasm</location>
    </subcellularLocation>
</comment>
<sequence length="1074" mass="125569">MSEDFNERRKKLLELNVRAWDGDNVINLGKLDSSLKKNTALIKKIRVLNHDSEKSLLKDISATSLEKYLSEVVSAVTEGLLKCKNTNDVIAAVEIISVLHQRFSYRFTPFLMSNFLFSIANPPKSQTITQVITSNSAENNKTEKEDIARLNKQKILLRLLTEFYFVGIFRNVEVCCANVDLPDFITRKLDRGIYEPLLLAVLKEILNYNVKSGLTISLVTTYLKKYSTFILDDDYTFMNPDLKKSLLDLFKSYTQLIITRTEQLKETITYKTDKNRQIALKTGKVVEGLEIEIEDLEKLFEKFKNGSEYLSELFGIDMPDLADEKIATEHSSIITELVKNTNNSSINNDELLIWGTDEMKKFYTEIPDISQTVSAEILNFKPEINNTNLESSEQIGNELSMGERMNKFLEQLDNCTTQKDTDNIVYDFWYMKLNNKASRNRLFKAFIENQDLSKTKYYARFIAINKAYLTDLKDEIIEYLDKGFRSQIHNNKLNVKNIIFFCEFIKFKLVPIHILFHKIRSLILNITTKNNIEILGILFENCGRFLLHDQEYEKLFSEMLELLAAKRMKEKLSVNERYSLDTMLLTVKPISSKSLDNKTDDNLSLEEMFLKRLIRQELNKENLSKILSLLKKFDWRNDPESKYLTLLIDLLTSPDKVNYENIVYLAKIVKELSKSSKSLLTYVIDSVIENIQRGLEINDYRINRKRVADVKYLSELFNNRLINMNVIITVLYKLLCFGHLNNNPMPNQMTELDPPDDYFRIQLCCVILSIVDMTITTKTQREKIELFLYYFDYYCWTKVHPIPMDTSFKIIQMYAKVKPEFQKANSLQEAVQNLQEILTTMKLNNVGEEEEESGMDIAEDEDIEEDGEEEEEDYQDEDDYEDEEDDDEDEDDEGEEEDDEEEEDEEVDSEEEDEEEDAKTEVDEDGETGNYIDDDDYEEDELEEEKENAINDKYELKLQEEHDRKIEEELQREFDRMIVQSMENRKLEKHKFNAPVPSKSMLYPNNNSNQKLDDANSSVAFTFVTRNSKNKRLVSTKVELSNDEKFASKIMREGIKQRSEKDRIKNIVLKGIKD</sequence>
<feature type="compositionally biased region" description="Acidic residues" evidence="3">
    <location>
        <begin position="847"/>
        <end position="946"/>
    </location>
</feature>
<feature type="domain" description="MIF4G" evidence="4">
    <location>
        <begin position="35"/>
        <end position="307"/>
    </location>
</feature>
<accession>A0A1E4TTU4</accession>
<feature type="domain" description="MIF4G" evidence="4">
    <location>
        <begin position="608"/>
        <end position="820"/>
    </location>
</feature>
<evidence type="ECO:0000313" key="5">
    <source>
        <dbReference type="EMBL" id="ODV95159.1"/>
    </source>
</evidence>
<dbReference type="PANTHER" id="PTHR12839:SF7">
    <property type="entry name" value="REGULATOR OF NONSENSE TRANSCRIPTS 2"/>
    <property type="match status" value="1"/>
</dbReference>
<keyword evidence="6" id="KW-1185">Reference proteome</keyword>
<keyword evidence="2" id="KW-0963">Cytoplasm</keyword>
<feature type="compositionally biased region" description="Polar residues" evidence="3">
    <location>
        <begin position="1003"/>
        <end position="1013"/>
    </location>
</feature>
<dbReference type="GO" id="GO:0003723">
    <property type="term" value="F:RNA binding"/>
    <property type="evidence" value="ECO:0007669"/>
    <property type="project" value="InterPro"/>
</dbReference>
<dbReference type="Pfam" id="PF04050">
    <property type="entry name" value="Upf2"/>
    <property type="match status" value="1"/>
</dbReference>
<evidence type="ECO:0000256" key="2">
    <source>
        <dbReference type="ARBA" id="ARBA00022490"/>
    </source>
</evidence>
<protein>
    <recommendedName>
        <fullName evidence="4">MIF4G domain-containing protein</fullName>
    </recommendedName>
</protein>
<dbReference type="STRING" id="669874.A0A1E4TTU4"/>
<evidence type="ECO:0000313" key="6">
    <source>
        <dbReference type="Proteomes" id="UP000094236"/>
    </source>
</evidence>
<dbReference type="Gene3D" id="1.25.40.180">
    <property type="match status" value="3"/>
</dbReference>
<dbReference type="AlphaFoldDB" id="A0A1E4TTU4"/>
<dbReference type="InterPro" id="IPR003890">
    <property type="entry name" value="MIF4G-like_typ-3"/>
</dbReference>
<evidence type="ECO:0000259" key="4">
    <source>
        <dbReference type="SMART" id="SM00543"/>
    </source>
</evidence>
<organism evidence="5 6">
    <name type="scientific">Pachysolen tannophilus NRRL Y-2460</name>
    <dbReference type="NCBI Taxonomy" id="669874"/>
    <lineage>
        <taxon>Eukaryota</taxon>
        <taxon>Fungi</taxon>
        <taxon>Dikarya</taxon>
        <taxon>Ascomycota</taxon>
        <taxon>Saccharomycotina</taxon>
        <taxon>Pichiomycetes</taxon>
        <taxon>Pachysolenaceae</taxon>
        <taxon>Pachysolen</taxon>
    </lineage>
</organism>
<feature type="domain" description="MIF4G" evidence="4">
    <location>
        <begin position="406"/>
        <end position="590"/>
    </location>
</feature>
<feature type="region of interest" description="Disordered" evidence="3">
    <location>
        <begin position="989"/>
        <end position="1013"/>
    </location>
</feature>
<dbReference type="GO" id="GO:0006310">
    <property type="term" value="P:DNA recombination"/>
    <property type="evidence" value="ECO:0007669"/>
    <property type="project" value="EnsemblFungi"/>
</dbReference>
<dbReference type="GO" id="GO:0070478">
    <property type="term" value="P:nuclear-transcribed mRNA catabolic process, 3'-5' exonucleolytic nonsense-mediated decay"/>
    <property type="evidence" value="ECO:0007669"/>
    <property type="project" value="EnsemblFungi"/>
</dbReference>
<dbReference type="InterPro" id="IPR016024">
    <property type="entry name" value="ARM-type_fold"/>
</dbReference>
<dbReference type="Pfam" id="PF02854">
    <property type="entry name" value="MIF4G"/>
    <property type="match status" value="1"/>
</dbReference>
<gene>
    <name evidence="5" type="ORF">PACTADRAFT_85306</name>
</gene>
<reference evidence="6" key="1">
    <citation type="submission" date="2016-05" db="EMBL/GenBank/DDBJ databases">
        <title>Comparative genomics of biotechnologically important yeasts.</title>
        <authorList>
            <consortium name="DOE Joint Genome Institute"/>
            <person name="Riley R."/>
            <person name="Haridas S."/>
            <person name="Wolfe K.H."/>
            <person name="Lopes M.R."/>
            <person name="Hittinger C.T."/>
            <person name="Goker M."/>
            <person name="Salamov A."/>
            <person name="Wisecaver J."/>
            <person name="Long T.M."/>
            <person name="Aerts A.L."/>
            <person name="Barry K."/>
            <person name="Choi C."/>
            <person name="Clum A."/>
            <person name="Coughlan A.Y."/>
            <person name="Deshpande S."/>
            <person name="Douglass A.P."/>
            <person name="Hanson S.J."/>
            <person name="Klenk H.-P."/>
            <person name="Labutti K."/>
            <person name="Lapidus A."/>
            <person name="Lindquist E."/>
            <person name="Lipzen A."/>
            <person name="Meier-Kolthoff J.P."/>
            <person name="Ohm R.A."/>
            <person name="Otillar R.P."/>
            <person name="Pangilinan J."/>
            <person name="Peng Y."/>
            <person name="Rokas A."/>
            <person name="Rosa C.A."/>
            <person name="Scheuner C."/>
            <person name="Sibirny A.A."/>
            <person name="Slot J.C."/>
            <person name="Stielow J.B."/>
            <person name="Sun H."/>
            <person name="Kurtzman C.P."/>
            <person name="Blackwell M."/>
            <person name="Grigoriev I.V."/>
            <person name="Jeffries T.W."/>
        </authorList>
    </citation>
    <scope>NUCLEOTIDE SEQUENCE [LARGE SCALE GENOMIC DNA]</scope>
    <source>
        <strain evidence="6">NRRL Y-2460</strain>
    </source>
</reference>
<dbReference type="GO" id="GO:0005737">
    <property type="term" value="C:cytoplasm"/>
    <property type="evidence" value="ECO:0007669"/>
    <property type="project" value="UniProtKB-SubCell"/>
</dbReference>
<feature type="region of interest" description="Disordered" evidence="3">
    <location>
        <begin position="842"/>
        <end position="955"/>
    </location>
</feature>
<dbReference type="SUPFAM" id="SSF48371">
    <property type="entry name" value="ARM repeat"/>
    <property type="match status" value="2"/>
</dbReference>
<proteinExistence type="predicted"/>
<dbReference type="EMBL" id="KV454014">
    <property type="protein sequence ID" value="ODV95159.1"/>
    <property type="molecule type" value="Genomic_DNA"/>
</dbReference>
<dbReference type="InterPro" id="IPR007193">
    <property type="entry name" value="Upf2/Nmd2_C"/>
</dbReference>
<dbReference type="InterPro" id="IPR039762">
    <property type="entry name" value="Nmd2/UPF2"/>
</dbReference>
<name>A0A1E4TTU4_PACTA</name>
<dbReference type="PANTHER" id="PTHR12839">
    <property type="entry name" value="NONSENSE-MEDIATED MRNA DECAY PROTEIN 2 UP-FRAMESHIFT SUPPRESSOR 2"/>
    <property type="match status" value="1"/>
</dbReference>
<evidence type="ECO:0000256" key="1">
    <source>
        <dbReference type="ARBA" id="ARBA00004496"/>
    </source>
</evidence>
<dbReference type="Proteomes" id="UP000094236">
    <property type="component" value="Unassembled WGS sequence"/>
</dbReference>